<evidence type="ECO:0000313" key="4">
    <source>
        <dbReference type="EMBL" id="PWJ95526.1"/>
    </source>
</evidence>
<gene>
    <name evidence="4" type="ORF">C7380_105156</name>
</gene>
<evidence type="ECO:0000256" key="1">
    <source>
        <dbReference type="ARBA" id="ARBA00023125"/>
    </source>
</evidence>
<feature type="domain" description="HTH tetR-type" evidence="3">
    <location>
        <begin position="198"/>
        <end position="258"/>
    </location>
</feature>
<proteinExistence type="predicted"/>
<evidence type="ECO:0000256" key="2">
    <source>
        <dbReference type="PROSITE-ProRule" id="PRU00335"/>
    </source>
</evidence>
<dbReference type="AlphaFoldDB" id="A0AA45C7W0"/>
<dbReference type="InterPro" id="IPR001647">
    <property type="entry name" value="HTH_TetR"/>
</dbReference>
<evidence type="ECO:0000313" key="5">
    <source>
        <dbReference type="Proteomes" id="UP000245921"/>
    </source>
</evidence>
<sequence>MAKRNKEETKRILLESAVDLFSEKWYETVSAAEICRRSNLSNGIFYRYYKNKQDIFEKCLDLYVNTASKAFLGIEGDTVERRIESFIDISYKLNCEHKDIITVFREGQFRFKNYEERIRTIYKSAICKVFERNIKENEYIYFISGIRYLIIRSIYENINFDRDMLKEVIYNGFFDGSYINLVEVLKKNFIIHPLNFKDNTRDKLLKSGIELIGDKGFFNVDIADIVKRAGYSVGTFYINFMSKEEFLEELVNIIGIDLRNFLSSNIVEELSDSEKSLRALFLYLNYFNNNKEFYQIIREAEFVVSDVVTKYYDSFEDLYSRNLKAYKILNRKQASSMLVGLSHYSGIEYLFLDKIDDLQNFIKDISFFINNGIKK</sequence>
<accession>A0AA45C7W0</accession>
<dbReference type="PANTHER" id="PTHR43479:SF11">
    <property type="entry name" value="ACREF_ENVCD OPERON REPRESSOR-RELATED"/>
    <property type="match status" value="1"/>
</dbReference>
<dbReference type="RefSeq" id="WP_109604434.1">
    <property type="nucleotide sequence ID" value="NZ_QGGI01000005.1"/>
</dbReference>
<keyword evidence="5" id="KW-1185">Reference proteome</keyword>
<name>A0AA45C7W0_9BACT</name>
<feature type="DNA-binding region" description="H-T-H motif" evidence="2">
    <location>
        <begin position="221"/>
        <end position="240"/>
    </location>
</feature>
<dbReference type="Pfam" id="PF00440">
    <property type="entry name" value="TetR_N"/>
    <property type="match status" value="2"/>
</dbReference>
<dbReference type="SUPFAM" id="SSF46689">
    <property type="entry name" value="Homeodomain-like"/>
    <property type="match status" value="2"/>
</dbReference>
<dbReference type="InterPro" id="IPR050624">
    <property type="entry name" value="HTH-type_Tx_Regulator"/>
</dbReference>
<dbReference type="EMBL" id="QGGI01000005">
    <property type="protein sequence ID" value="PWJ95526.1"/>
    <property type="molecule type" value="Genomic_DNA"/>
</dbReference>
<comment type="caution">
    <text evidence="4">The sequence shown here is derived from an EMBL/GenBank/DDBJ whole genome shotgun (WGS) entry which is preliminary data.</text>
</comment>
<keyword evidence="1 2" id="KW-0238">DNA-binding</keyword>
<dbReference type="InterPro" id="IPR009057">
    <property type="entry name" value="Homeodomain-like_sf"/>
</dbReference>
<feature type="DNA-binding region" description="H-T-H motif" evidence="2">
    <location>
        <begin position="30"/>
        <end position="49"/>
    </location>
</feature>
<dbReference type="Gene3D" id="1.10.357.10">
    <property type="entry name" value="Tetracycline Repressor, domain 2"/>
    <property type="match status" value="2"/>
</dbReference>
<feature type="domain" description="HTH tetR-type" evidence="3">
    <location>
        <begin position="7"/>
        <end position="67"/>
    </location>
</feature>
<organism evidence="4 5">
    <name type="scientific">Oceanotoga teriensis</name>
    <dbReference type="NCBI Taxonomy" id="515440"/>
    <lineage>
        <taxon>Bacteria</taxon>
        <taxon>Thermotogati</taxon>
        <taxon>Thermotogota</taxon>
        <taxon>Thermotogae</taxon>
        <taxon>Petrotogales</taxon>
        <taxon>Petrotogaceae</taxon>
        <taxon>Oceanotoga</taxon>
    </lineage>
</organism>
<dbReference type="Proteomes" id="UP000245921">
    <property type="component" value="Unassembled WGS sequence"/>
</dbReference>
<reference evidence="4 5" key="1">
    <citation type="submission" date="2018-05" db="EMBL/GenBank/DDBJ databases">
        <title>Genomic Encyclopedia of Type Strains, Phase IV (KMG-IV): sequencing the most valuable type-strain genomes for metagenomic binning, comparative biology and taxonomic classification.</title>
        <authorList>
            <person name="Goeker M."/>
        </authorList>
    </citation>
    <scope>NUCLEOTIDE SEQUENCE [LARGE SCALE GENOMIC DNA]</scope>
    <source>
        <strain evidence="4 5">DSM 24906</strain>
    </source>
</reference>
<dbReference type="PRINTS" id="PR00455">
    <property type="entry name" value="HTHTETR"/>
</dbReference>
<evidence type="ECO:0000259" key="3">
    <source>
        <dbReference type="PROSITE" id="PS50977"/>
    </source>
</evidence>
<protein>
    <submittedName>
        <fullName evidence="4">TetR family transcriptional regulator</fullName>
    </submittedName>
</protein>
<dbReference type="PROSITE" id="PS50977">
    <property type="entry name" value="HTH_TETR_2"/>
    <property type="match status" value="2"/>
</dbReference>
<dbReference type="PANTHER" id="PTHR43479">
    <property type="entry name" value="ACREF/ENVCD OPERON REPRESSOR-RELATED"/>
    <property type="match status" value="1"/>
</dbReference>
<dbReference type="GO" id="GO:0003677">
    <property type="term" value="F:DNA binding"/>
    <property type="evidence" value="ECO:0007669"/>
    <property type="project" value="UniProtKB-UniRule"/>
</dbReference>